<keyword evidence="1" id="KW-0479">Metal-binding</keyword>
<dbReference type="SMART" id="SM00343">
    <property type="entry name" value="ZnF_C2HC"/>
    <property type="match status" value="1"/>
</dbReference>
<feature type="domain" description="CCHC-type" evidence="3">
    <location>
        <begin position="194"/>
        <end position="209"/>
    </location>
</feature>
<dbReference type="GO" id="GO:0003676">
    <property type="term" value="F:nucleic acid binding"/>
    <property type="evidence" value="ECO:0007669"/>
    <property type="project" value="InterPro"/>
</dbReference>
<sequence>MLEGQSTHRPPLFIGSDYGYWKNRMIIVSGCDSAKEIWDKLEVTYEGTNQVKESKMNMLVHEYELFVMKKDENISEMSTRSLPKRWEAKMTAISEARDLKVLTLEELFGSLMTYELEMNSKVEEEEVKPKKNFALKSSHHDHDNSEEERDEEEEIALMTRNFKKFLKKKKGFGRRFPKKGENKGESSKTETPTCYKCKKQGHYKNECPQVNKEKMKYKKKALKVTWDDSDESDSDNNSSDNEVANLCLLGYINESNISEDEHASFCPLAFNDDESATEDLCLMAHGDEVCLISKSTKDKWFLDSGCSRHMTGDKNKFTSLTLKDGGNVKFGDNSKGKIIGIVERGVSTRSKLKNICNNMAFLSQIEPKNINEAIEDESWILAMQEELNQFERNKVWTLAPRPKDHSVIGTKWVFRNKKDEEGIIVRNKARLVAQGYNQEGRY</sequence>
<dbReference type="AlphaFoldDB" id="A0A2N9I1D5"/>
<dbReference type="PANTHER" id="PTHR34676:SF8">
    <property type="entry name" value="TRANSMEMBRANE PROTEIN"/>
    <property type="match status" value="1"/>
</dbReference>
<organism evidence="4">
    <name type="scientific">Fagus sylvatica</name>
    <name type="common">Beechnut</name>
    <dbReference type="NCBI Taxonomy" id="28930"/>
    <lineage>
        <taxon>Eukaryota</taxon>
        <taxon>Viridiplantae</taxon>
        <taxon>Streptophyta</taxon>
        <taxon>Embryophyta</taxon>
        <taxon>Tracheophyta</taxon>
        <taxon>Spermatophyta</taxon>
        <taxon>Magnoliopsida</taxon>
        <taxon>eudicotyledons</taxon>
        <taxon>Gunneridae</taxon>
        <taxon>Pentapetalae</taxon>
        <taxon>rosids</taxon>
        <taxon>fabids</taxon>
        <taxon>Fagales</taxon>
        <taxon>Fagaceae</taxon>
        <taxon>Fagus</taxon>
    </lineage>
</organism>
<proteinExistence type="predicted"/>
<dbReference type="InterPro" id="IPR036875">
    <property type="entry name" value="Znf_CCHC_sf"/>
</dbReference>
<dbReference type="InterPro" id="IPR054722">
    <property type="entry name" value="PolX-like_BBD"/>
</dbReference>
<keyword evidence="1" id="KW-0862">Zinc</keyword>
<dbReference type="PROSITE" id="PS50158">
    <property type="entry name" value="ZF_CCHC"/>
    <property type="match status" value="1"/>
</dbReference>
<dbReference type="Pfam" id="PF14223">
    <property type="entry name" value="Retrotran_gag_2"/>
    <property type="match status" value="1"/>
</dbReference>
<dbReference type="Gene3D" id="4.10.60.10">
    <property type="entry name" value="Zinc finger, CCHC-type"/>
    <property type="match status" value="1"/>
</dbReference>
<reference evidence="4" key="1">
    <citation type="submission" date="2018-02" db="EMBL/GenBank/DDBJ databases">
        <authorList>
            <person name="Cohen D.B."/>
            <person name="Kent A.D."/>
        </authorList>
    </citation>
    <scope>NUCLEOTIDE SEQUENCE</scope>
</reference>
<name>A0A2N9I1D5_FAGSY</name>
<dbReference type="InterPro" id="IPR001878">
    <property type="entry name" value="Znf_CCHC"/>
</dbReference>
<dbReference type="Pfam" id="PF07727">
    <property type="entry name" value="RVT_2"/>
    <property type="match status" value="1"/>
</dbReference>
<dbReference type="EMBL" id="OIVN01004893">
    <property type="protein sequence ID" value="SPD19866.1"/>
    <property type="molecule type" value="Genomic_DNA"/>
</dbReference>
<evidence type="ECO:0000313" key="4">
    <source>
        <dbReference type="EMBL" id="SPD19866.1"/>
    </source>
</evidence>
<evidence type="ECO:0000256" key="1">
    <source>
        <dbReference type="PROSITE-ProRule" id="PRU00047"/>
    </source>
</evidence>
<feature type="region of interest" description="Disordered" evidence="2">
    <location>
        <begin position="125"/>
        <end position="152"/>
    </location>
</feature>
<evidence type="ECO:0000259" key="3">
    <source>
        <dbReference type="PROSITE" id="PS50158"/>
    </source>
</evidence>
<keyword evidence="1" id="KW-0863">Zinc-finger</keyword>
<dbReference type="Pfam" id="PF00098">
    <property type="entry name" value="zf-CCHC"/>
    <property type="match status" value="1"/>
</dbReference>
<evidence type="ECO:0000256" key="2">
    <source>
        <dbReference type="SAM" id="MobiDB-lite"/>
    </source>
</evidence>
<accession>A0A2N9I1D5</accession>
<dbReference type="GO" id="GO:0008270">
    <property type="term" value="F:zinc ion binding"/>
    <property type="evidence" value="ECO:0007669"/>
    <property type="project" value="UniProtKB-KW"/>
</dbReference>
<dbReference type="Pfam" id="PF22936">
    <property type="entry name" value="Pol_BBD"/>
    <property type="match status" value="1"/>
</dbReference>
<dbReference type="PANTHER" id="PTHR34676">
    <property type="entry name" value="DUF4219 DOMAIN-CONTAINING PROTEIN-RELATED"/>
    <property type="match status" value="1"/>
</dbReference>
<protein>
    <recommendedName>
        <fullName evidence="3">CCHC-type domain-containing protein</fullName>
    </recommendedName>
</protein>
<gene>
    <name evidence="4" type="ORF">FSB_LOCUS47748</name>
</gene>
<dbReference type="InterPro" id="IPR013103">
    <property type="entry name" value="RVT_2"/>
</dbReference>
<dbReference type="SUPFAM" id="SSF57756">
    <property type="entry name" value="Retrovirus zinc finger-like domains"/>
    <property type="match status" value="1"/>
</dbReference>